<dbReference type="AlphaFoldDB" id="A0A9X3AFS1"/>
<gene>
    <name evidence="1" type="ORF">NZH93_11650</name>
</gene>
<evidence type="ECO:0000313" key="2">
    <source>
        <dbReference type="Proteomes" id="UP001141259"/>
    </source>
</evidence>
<dbReference type="RefSeq" id="WP_259623008.1">
    <property type="nucleotide sequence ID" value="NZ_JANYMP010000004.1"/>
</dbReference>
<keyword evidence="2" id="KW-1185">Reference proteome</keyword>
<dbReference type="EMBL" id="JANYMP010000004">
    <property type="protein sequence ID" value="MCS7477510.1"/>
    <property type="molecule type" value="Genomic_DNA"/>
</dbReference>
<evidence type="ECO:0000313" key="1">
    <source>
        <dbReference type="EMBL" id="MCS7477510.1"/>
    </source>
</evidence>
<comment type="caution">
    <text evidence="1">The sequence shown here is derived from an EMBL/GenBank/DDBJ whole genome shotgun (WGS) entry which is preliminary data.</text>
</comment>
<name>A0A9X3AFS1_9PSEU</name>
<proteinExistence type="predicted"/>
<protein>
    <submittedName>
        <fullName evidence="1">Uncharacterized protein</fullName>
    </submittedName>
</protein>
<reference evidence="1" key="1">
    <citation type="submission" date="2022-08" db="EMBL/GenBank/DDBJ databases">
        <authorList>
            <person name="Tistechok S."/>
            <person name="Samborskyy M."/>
            <person name="Roman I."/>
        </authorList>
    </citation>
    <scope>NUCLEOTIDE SEQUENCE</scope>
    <source>
        <strain evidence="1">DSM 103496</strain>
    </source>
</reference>
<dbReference type="Proteomes" id="UP001141259">
    <property type="component" value="Unassembled WGS sequence"/>
</dbReference>
<sequence length="61" mass="6699">MTNAHDVTTDRYIVTITVGPYAFEFTTWAENANHAENEVRTLISATGGSTAGVTFEVELYD</sequence>
<accession>A0A9X3AFS1</accession>
<organism evidence="1 2">
    <name type="scientific">Umezawaea endophytica</name>
    <dbReference type="NCBI Taxonomy" id="1654476"/>
    <lineage>
        <taxon>Bacteria</taxon>
        <taxon>Bacillati</taxon>
        <taxon>Actinomycetota</taxon>
        <taxon>Actinomycetes</taxon>
        <taxon>Pseudonocardiales</taxon>
        <taxon>Pseudonocardiaceae</taxon>
        <taxon>Umezawaea</taxon>
    </lineage>
</organism>